<evidence type="ECO:0000259" key="3">
    <source>
        <dbReference type="SMART" id="SM00062"/>
    </source>
</evidence>
<proteinExistence type="predicted"/>
<keyword evidence="6" id="KW-1185">Reference proteome</keyword>
<comment type="caution">
    <text evidence="5">The sequence shown here is derived from an EMBL/GenBank/DDBJ whole genome shotgun (WGS) entry which is preliminary data.</text>
</comment>
<evidence type="ECO:0000259" key="4">
    <source>
        <dbReference type="SMART" id="SM00079"/>
    </source>
</evidence>
<dbReference type="Gene3D" id="3.40.190.10">
    <property type="entry name" value="Periplasmic binding protein-like II"/>
    <property type="match status" value="2"/>
</dbReference>
<evidence type="ECO:0000256" key="1">
    <source>
        <dbReference type="ARBA" id="ARBA00022729"/>
    </source>
</evidence>
<evidence type="ECO:0000313" key="5">
    <source>
        <dbReference type="EMBL" id="NEM90922.1"/>
    </source>
</evidence>
<dbReference type="GO" id="GO:0016020">
    <property type="term" value="C:membrane"/>
    <property type="evidence" value="ECO:0007669"/>
    <property type="project" value="InterPro"/>
</dbReference>
<dbReference type="PROSITE" id="PS51257">
    <property type="entry name" value="PROKAR_LIPOPROTEIN"/>
    <property type="match status" value="1"/>
</dbReference>
<protein>
    <submittedName>
        <fullName evidence="5">Amino acid ABC transporter substrate-binding protein</fullName>
    </submittedName>
</protein>
<dbReference type="InterPro" id="IPR001638">
    <property type="entry name" value="Solute-binding_3/MltF_N"/>
</dbReference>
<feature type="chain" id="PRO_5029004340" evidence="2">
    <location>
        <begin position="24"/>
        <end position="278"/>
    </location>
</feature>
<dbReference type="PANTHER" id="PTHR35936">
    <property type="entry name" value="MEMBRANE-BOUND LYTIC MUREIN TRANSGLYCOSYLASE F"/>
    <property type="match status" value="1"/>
</dbReference>
<dbReference type="SUPFAM" id="SSF53850">
    <property type="entry name" value="Periplasmic binding protein-like II"/>
    <property type="match status" value="1"/>
</dbReference>
<sequence length="278" mass="28658">MRVLSAATLLTAAVVLTACTAAASPTASSSSDASHGLTTVTAGKLTIATGQPAYSPWVIDDKPQSGEGFEAAVAYAVATKLGFAKKDVVWTRTTFDSAIAPGPKDFDLNIQQFTITDKRKQAVDFSSPYYTTAQAIVTTKSSPAASITTLAGLRSVKIGVATGTTTYTLLQKVVGGSNIQVFNSNDDAVLALKSGQVDAIATDLPTAFYLADAEVKNGVVSGQFSDSSGGDQFGFVLPKGSPNTAKVSAAVDAITKDGELAAITKKWLSTTVNVPDFN</sequence>
<evidence type="ECO:0000256" key="2">
    <source>
        <dbReference type="SAM" id="SignalP"/>
    </source>
</evidence>
<dbReference type="Pfam" id="PF00497">
    <property type="entry name" value="SBP_bac_3"/>
    <property type="match status" value="1"/>
</dbReference>
<dbReference type="EMBL" id="JAAGWZ010000002">
    <property type="protein sequence ID" value="NEM90922.1"/>
    <property type="molecule type" value="Genomic_DNA"/>
</dbReference>
<feature type="domain" description="Solute-binding protein family 3/N-terminal" evidence="3">
    <location>
        <begin position="44"/>
        <end position="271"/>
    </location>
</feature>
<dbReference type="CDD" id="cd13530">
    <property type="entry name" value="PBP2_peptides_like"/>
    <property type="match status" value="1"/>
</dbReference>
<name>A0A7C9TQT7_9MICO</name>
<gene>
    <name evidence="5" type="ORF">G3T37_06085</name>
</gene>
<accession>A0A7C9TQT7</accession>
<organism evidence="5 6">
    <name type="scientific">Galbitalea soli</name>
    <dbReference type="NCBI Taxonomy" id="1268042"/>
    <lineage>
        <taxon>Bacteria</taxon>
        <taxon>Bacillati</taxon>
        <taxon>Actinomycetota</taxon>
        <taxon>Actinomycetes</taxon>
        <taxon>Micrococcales</taxon>
        <taxon>Microbacteriaceae</taxon>
        <taxon>Galbitalea</taxon>
    </lineage>
</organism>
<dbReference type="AlphaFoldDB" id="A0A7C9TQT7"/>
<dbReference type="SMART" id="SM00062">
    <property type="entry name" value="PBPb"/>
    <property type="match status" value="1"/>
</dbReference>
<dbReference type="InterPro" id="IPR001320">
    <property type="entry name" value="Iontro_rcpt_C"/>
</dbReference>
<dbReference type="SMART" id="SM00079">
    <property type="entry name" value="PBPe"/>
    <property type="match status" value="1"/>
</dbReference>
<evidence type="ECO:0000313" key="6">
    <source>
        <dbReference type="Proteomes" id="UP000479756"/>
    </source>
</evidence>
<keyword evidence="1 2" id="KW-0732">Signal</keyword>
<reference evidence="5 6" key="1">
    <citation type="journal article" date="2014" name="Int. J. Syst. Evol. Microbiol.">
        <title>Description of Galbitalea soli gen. nov., sp. nov., and Frondihabitans sucicola sp. nov.</title>
        <authorList>
            <person name="Kim S.J."/>
            <person name="Lim J.M."/>
            <person name="Ahn J.H."/>
            <person name="Weon H.Y."/>
            <person name="Hamada M."/>
            <person name="Suzuki K."/>
            <person name="Ahn T.Y."/>
            <person name="Kwon S.W."/>
        </authorList>
    </citation>
    <scope>NUCLEOTIDE SEQUENCE [LARGE SCALE GENOMIC DNA]</scope>
    <source>
        <strain evidence="5 6">NBRC 108727</strain>
    </source>
</reference>
<dbReference type="GO" id="GO:0015276">
    <property type="term" value="F:ligand-gated monoatomic ion channel activity"/>
    <property type="evidence" value="ECO:0007669"/>
    <property type="project" value="InterPro"/>
</dbReference>
<feature type="domain" description="Ionotropic glutamate receptor C-terminal" evidence="4">
    <location>
        <begin position="44"/>
        <end position="270"/>
    </location>
</feature>
<dbReference type="PANTHER" id="PTHR35936:SF17">
    <property type="entry name" value="ARGININE-BINDING EXTRACELLULAR PROTEIN ARTP"/>
    <property type="match status" value="1"/>
</dbReference>
<dbReference type="Proteomes" id="UP000479756">
    <property type="component" value="Unassembled WGS sequence"/>
</dbReference>
<feature type="signal peptide" evidence="2">
    <location>
        <begin position="1"/>
        <end position="23"/>
    </location>
</feature>